<keyword evidence="3 6" id="KW-0378">Hydrolase</keyword>
<organism evidence="9 10">
    <name type="scientific">Xylanibacillus composti</name>
    <dbReference type="NCBI Taxonomy" id="1572762"/>
    <lineage>
        <taxon>Bacteria</taxon>
        <taxon>Bacillati</taxon>
        <taxon>Bacillota</taxon>
        <taxon>Bacilli</taxon>
        <taxon>Bacillales</taxon>
        <taxon>Paenibacillaceae</taxon>
        <taxon>Xylanibacillus</taxon>
    </lineage>
</organism>
<protein>
    <submittedName>
        <fullName evidence="9">Oligoendopeptidase</fullName>
    </submittedName>
</protein>
<dbReference type="InterPro" id="IPR013647">
    <property type="entry name" value="OligopepF_N_dom"/>
</dbReference>
<dbReference type="Proteomes" id="UP000677918">
    <property type="component" value="Unassembled WGS sequence"/>
</dbReference>
<comment type="caution">
    <text evidence="9">The sequence shown here is derived from an EMBL/GenBank/DDBJ whole genome shotgun (WGS) entry which is preliminary data.</text>
</comment>
<dbReference type="CDD" id="cd09607">
    <property type="entry name" value="M3B_PepF"/>
    <property type="match status" value="1"/>
</dbReference>
<evidence type="ECO:0000256" key="1">
    <source>
        <dbReference type="ARBA" id="ARBA00022670"/>
    </source>
</evidence>
<comment type="similarity">
    <text evidence="6">Belongs to the peptidase M3 family.</text>
</comment>
<keyword evidence="10" id="KW-1185">Reference proteome</keyword>
<evidence type="ECO:0000259" key="8">
    <source>
        <dbReference type="Pfam" id="PF08439"/>
    </source>
</evidence>
<dbReference type="RefSeq" id="WP_213411007.1">
    <property type="nucleotide sequence ID" value="NZ_BOVK01000015.1"/>
</dbReference>
<evidence type="ECO:0000256" key="5">
    <source>
        <dbReference type="ARBA" id="ARBA00023049"/>
    </source>
</evidence>
<comment type="cofactor">
    <cofactor evidence="6">
        <name>Zn(2+)</name>
        <dbReference type="ChEBI" id="CHEBI:29105"/>
    </cofactor>
    <text evidence="6">Binds 1 zinc ion.</text>
</comment>
<dbReference type="GO" id="GO:0046872">
    <property type="term" value="F:metal ion binding"/>
    <property type="evidence" value="ECO:0007669"/>
    <property type="project" value="UniProtKB-UniRule"/>
</dbReference>
<keyword evidence="5 6" id="KW-0482">Metalloprotease</keyword>
<dbReference type="GO" id="GO:0004222">
    <property type="term" value="F:metalloendopeptidase activity"/>
    <property type="evidence" value="ECO:0007669"/>
    <property type="project" value="InterPro"/>
</dbReference>
<keyword evidence="4 6" id="KW-0862">Zinc</keyword>
<dbReference type="PANTHER" id="PTHR34217">
    <property type="entry name" value="METAL-DEPENDENT CARBOXYPEPTIDASE"/>
    <property type="match status" value="1"/>
</dbReference>
<gene>
    <name evidence="9" type="ORF">XYCOK13_12480</name>
</gene>
<evidence type="ECO:0000313" key="9">
    <source>
        <dbReference type="EMBL" id="GIQ68424.1"/>
    </source>
</evidence>
<dbReference type="InterPro" id="IPR001333">
    <property type="entry name" value="Peptidase_M32_Taq"/>
</dbReference>
<dbReference type="EMBL" id="BOVK01000015">
    <property type="protein sequence ID" value="GIQ68424.1"/>
    <property type="molecule type" value="Genomic_DNA"/>
</dbReference>
<evidence type="ECO:0000313" key="10">
    <source>
        <dbReference type="Proteomes" id="UP000677918"/>
    </source>
</evidence>
<accession>A0A8J4H3V1</accession>
<dbReference type="AlphaFoldDB" id="A0A8J4H3V1"/>
<evidence type="ECO:0000256" key="4">
    <source>
        <dbReference type="ARBA" id="ARBA00022833"/>
    </source>
</evidence>
<sequence length="587" mass="66518">MGYAQTWNLDVLFAGGSESREFQSFIGKLEEDARAFAAMVRTDAAVDEKMLEALQSISARLKEAAAFTECLTAQDMQDKRALHLAASLRSIGAQFEAAQTYFDQKLAAINESSWQDLLKRPLFREVAFILQEKRKLAQEKLPPEQEALIADLAIDGYHAWSQAYDTIVSRLVFPIEEEGRTLELSAGQAQNKLDHPDRQVRQGMFAVWEKTWGDHSDLCADALNHLAGFRLQVYKHRGWEDVCREPLQLNRMSAETLDAIWSAIQRSKPRFVEYLERKAKLLSLNKLAWYDVEAPLGDAAQPYTYDEAAELITKQLATFSPKMAAFAEKAFEERWIEAEDRAGKRPGGFCTSFPISKQSRIFMTFSGSASGVSTLAHELGHAFHQAVMDDLPVLLQDYAMNVAETASTLAEMIVSDSAVRAAQSKEEQVVLLDDRIQRSVAFYMNIHARFLFETRFYEARKAGYVSVEQINKLMTEAQREAYMDALSEYHPHFWASKLHFYITDVPFYNFPYTFGYLFSAGLYAYALQAGGDFEDRYIALLRDTGAMTVEELALRHLGVDVRKPDFWQEAISVTVRDVDQFLALTGA</sequence>
<evidence type="ECO:0000256" key="6">
    <source>
        <dbReference type="RuleBase" id="RU003435"/>
    </source>
</evidence>
<feature type="domain" description="Oligopeptidase F N-terminal" evidence="8">
    <location>
        <begin position="106"/>
        <end position="173"/>
    </location>
</feature>
<dbReference type="InterPro" id="IPR011977">
    <property type="entry name" value="Pept_M3B_clade3"/>
</dbReference>
<dbReference type="GO" id="GO:0006508">
    <property type="term" value="P:proteolysis"/>
    <property type="evidence" value="ECO:0007669"/>
    <property type="project" value="UniProtKB-KW"/>
</dbReference>
<dbReference type="GO" id="GO:0004181">
    <property type="term" value="F:metallocarboxypeptidase activity"/>
    <property type="evidence" value="ECO:0007669"/>
    <property type="project" value="InterPro"/>
</dbReference>
<dbReference type="NCBIfam" id="TIGR02290">
    <property type="entry name" value="M3_fam_3"/>
    <property type="match status" value="1"/>
</dbReference>
<dbReference type="PANTHER" id="PTHR34217:SF1">
    <property type="entry name" value="CARBOXYPEPTIDASE 1"/>
    <property type="match status" value="1"/>
</dbReference>
<dbReference type="Gene3D" id="1.10.1370.20">
    <property type="entry name" value="Oligoendopeptidase f, C-terminal domain"/>
    <property type="match status" value="1"/>
</dbReference>
<feature type="domain" description="Peptidase M3A/M3B catalytic" evidence="7">
    <location>
        <begin position="195"/>
        <end position="571"/>
    </location>
</feature>
<evidence type="ECO:0000259" key="7">
    <source>
        <dbReference type="Pfam" id="PF01432"/>
    </source>
</evidence>
<reference evidence="9" key="1">
    <citation type="submission" date="2021-04" db="EMBL/GenBank/DDBJ databases">
        <title>Draft genome sequence of Xylanibacillus composti strain K13.</title>
        <authorList>
            <person name="Uke A."/>
            <person name="Chhe C."/>
            <person name="Baramee S."/>
            <person name="Kosugi A."/>
        </authorList>
    </citation>
    <scope>NUCLEOTIDE SEQUENCE</scope>
    <source>
        <strain evidence="9">K13</strain>
    </source>
</reference>
<dbReference type="InterPro" id="IPR042088">
    <property type="entry name" value="OligoPept_F_C"/>
</dbReference>
<proteinExistence type="inferred from homology"/>
<dbReference type="Pfam" id="PF01432">
    <property type="entry name" value="Peptidase_M3"/>
    <property type="match status" value="1"/>
</dbReference>
<dbReference type="SUPFAM" id="SSF55486">
    <property type="entry name" value="Metalloproteases ('zincins'), catalytic domain"/>
    <property type="match status" value="1"/>
</dbReference>
<evidence type="ECO:0000256" key="3">
    <source>
        <dbReference type="ARBA" id="ARBA00022801"/>
    </source>
</evidence>
<dbReference type="Pfam" id="PF08439">
    <property type="entry name" value="Peptidase_M3_N"/>
    <property type="match status" value="1"/>
</dbReference>
<dbReference type="InterPro" id="IPR001567">
    <property type="entry name" value="Pept_M3A_M3B_dom"/>
</dbReference>
<evidence type="ECO:0000256" key="2">
    <source>
        <dbReference type="ARBA" id="ARBA00022723"/>
    </source>
</evidence>
<keyword evidence="2 6" id="KW-0479">Metal-binding</keyword>
<dbReference type="InterPro" id="IPR034006">
    <property type="entry name" value="M3B_PepF_2"/>
</dbReference>
<keyword evidence="1 6" id="KW-0645">Protease</keyword>
<name>A0A8J4H3V1_9BACL</name>
<dbReference type="Gene3D" id="1.20.140.70">
    <property type="entry name" value="Oligopeptidase f, N-terminal domain"/>
    <property type="match status" value="1"/>
</dbReference>